<evidence type="ECO:0000256" key="4">
    <source>
        <dbReference type="ARBA" id="ARBA00093777"/>
    </source>
</evidence>
<dbReference type="EMBL" id="SCWF01000016">
    <property type="protein sequence ID" value="TDM12465.1"/>
    <property type="molecule type" value="Genomic_DNA"/>
</dbReference>
<evidence type="ECO:0000256" key="5">
    <source>
        <dbReference type="ARBA" id="ARBA00093792"/>
    </source>
</evidence>
<comment type="similarity">
    <text evidence="4">Belongs to the IsaB family.</text>
</comment>
<comment type="caution">
    <text evidence="7">The sequence shown here is derived from an EMBL/GenBank/DDBJ whole genome shotgun (WGS) entry which is preliminary data.</text>
</comment>
<dbReference type="RefSeq" id="WP_133452581.1">
    <property type="nucleotide sequence ID" value="NZ_SCWF01000016.1"/>
</dbReference>
<protein>
    <recommendedName>
        <fullName evidence="5">Immunodominant staphylococcal antigen B</fullName>
    </recommendedName>
</protein>
<evidence type="ECO:0000313" key="7">
    <source>
        <dbReference type="EMBL" id="TDM12465.1"/>
    </source>
</evidence>
<evidence type="ECO:0000256" key="2">
    <source>
        <dbReference type="ARBA" id="ARBA00022525"/>
    </source>
</evidence>
<dbReference type="Proteomes" id="UP000294843">
    <property type="component" value="Unassembled WGS sequence"/>
</dbReference>
<dbReference type="InterPro" id="IPR058086">
    <property type="entry name" value="IsaB"/>
</dbReference>
<gene>
    <name evidence="7" type="ORF">ERX55_10685</name>
</gene>
<accession>A0A4R6BVW5</accession>
<evidence type="ECO:0000256" key="3">
    <source>
        <dbReference type="ARBA" id="ARBA00022729"/>
    </source>
</evidence>
<evidence type="ECO:0000313" key="8">
    <source>
        <dbReference type="Proteomes" id="UP000294843"/>
    </source>
</evidence>
<keyword evidence="2" id="KW-0964">Secreted</keyword>
<keyword evidence="8" id="KW-1185">Reference proteome</keyword>
<keyword evidence="3 6" id="KW-0732">Signal</keyword>
<dbReference type="OrthoDB" id="2411592at2"/>
<dbReference type="NCBIfam" id="NF047686">
    <property type="entry name" value="IsaB_fam"/>
    <property type="match status" value="1"/>
</dbReference>
<organism evidence="7 8">
    <name type="scientific">Macrococcus bovicus</name>
    <dbReference type="NCBI Taxonomy" id="69968"/>
    <lineage>
        <taxon>Bacteria</taxon>
        <taxon>Bacillati</taxon>
        <taxon>Bacillota</taxon>
        <taxon>Bacilli</taxon>
        <taxon>Bacillales</taxon>
        <taxon>Staphylococcaceae</taxon>
        <taxon>Macrococcus</taxon>
    </lineage>
</organism>
<dbReference type="AlphaFoldDB" id="A0A4R6BVW5"/>
<evidence type="ECO:0000256" key="6">
    <source>
        <dbReference type="SAM" id="SignalP"/>
    </source>
</evidence>
<reference evidence="7 8" key="1">
    <citation type="submission" date="2019-01" db="EMBL/GenBank/DDBJ databases">
        <title>Draft genome sequences of the type strains of six Macrococcus species.</title>
        <authorList>
            <person name="Mazhar S."/>
            <person name="Altermann E."/>
            <person name="Hill C."/>
            <person name="Mcauliffe O."/>
        </authorList>
    </citation>
    <scope>NUCLEOTIDE SEQUENCE [LARGE SCALE GENOMIC DNA]</scope>
    <source>
        <strain evidence="7 8">ATCC 51825</strain>
    </source>
</reference>
<comment type="subcellular location">
    <subcellularLocation>
        <location evidence="1">Secreted</location>
    </subcellularLocation>
</comment>
<feature type="signal peptide" evidence="6">
    <location>
        <begin position="1"/>
        <end position="23"/>
    </location>
</feature>
<name>A0A4R6BVW5_9STAP</name>
<sequence length="184" mass="20869">MNKKMRMISATGLATALSFSAVGFNDTASAKTKIVETTKVPTNKTSRSLDKTQPYYYYNGYFAYSGKTVLNKAFKDAVNHDNLMIDGYMVNKKRLPQIHSAAGFYSHDNLIDKYDKNTITAITLTPQNKLISKAAFEASYKSFPLVKQVKSNDRTAVTNLYKTKKNTYFTAYFENGYLKYFTIQ</sequence>
<feature type="chain" id="PRO_5039628435" description="Immunodominant staphylococcal antigen B" evidence="6">
    <location>
        <begin position="24"/>
        <end position="184"/>
    </location>
</feature>
<evidence type="ECO:0000256" key="1">
    <source>
        <dbReference type="ARBA" id="ARBA00004613"/>
    </source>
</evidence>
<proteinExistence type="inferred from homology"/>